<dbReference type="PROSITE" id="PS51166">
    <property type="entry name" value="CBM20"/>
    <property type="match status" value="1"/>
</dbReference>
<reference evidence="3" key="1">
    <citation type="submission" date="2015-07" db="EMBL/GenBank/DDBJ databases">
        <title>Transcriptome Assembly of Anthurium amnicola.</title>
        <authorList>
            <person name="Suzuki J."/>
        </authorList>
    </citation>
    <scope>NUCLEOTIDE SEQUENCE</scope>
</reference>
<dbReference type="PANTHER" id="PTHR15048:SF0">
    <property type="entry name" value="STARCH-BINDING DOMAIN-CONTAINING PROTEIN 1"/>
    <property type="match status" value="1"/>
</dbReference>
<feature type="region of interest" description="Disordered" evidence="1">
    <location>
        <begin position="378"/>
        <end position="400"/>
    </location>
</feature>
<protein>
    <submittedName>
        <fullName evidence="3">Glucoamylase</fullName>
    </submittedName>
</protein>
<evidence type="ECO:0000256" key="1">
    <source>
        <dbReference type="SAM" id="MobiDB-lite"/>
    </source>
</evidence>
<sequence length="426" mass="45069">METVRSPCAQWLLAAGGRGRTAPAGVRGGGGGSRFQSPTALHLPASSTGAHHGISSHILLWRRATTVVPAFPRGSSAASAFPSAEKLEKADVETLPSKSPSQTATESPNTGAEVADQVPTEEPKTEIAEVVQTETSEPPKTVIEIEAETPESTTELPKIGTEAEAAEFQTQTATELPTAGTEVVTTEVPTLASSEPLQVNMESGTAEVVTQTPDVSSTVHVKFVLQKSCKFGEQFLLVGEDQMLGSWNPPDATALKWSDGHVWITEMDMPVGKEIKFKFLLRSLSGKIKWQPGPDRVLQTWETTNTIVVAGDWENEIDPKIAEEGSLVIPADGETSEESKIGAEDGEALIEKSPVAIMEESEQDKVKAEEVMPAGQKGDSILVPGLASPSMASTEHSSSEEITNWMVDGASFALGDIGTGTAEVNA</sequence>
<dbReference type="InterPro" id="IPR013783">
    <property type="entry name" value="Ig-like_fold"/>
</dbReference>
<feature type="compositionally biased region" description="Polar residues" evidence="1">
    <location>
        <begin position="96"/>
        <end position="110"/>
    </location>
</feature>
<organism evidence="3">
    <name type="scientific">Anthurium amnicola</name>
    <dbReference type="NCBI Taxonomy" id="1678845"/>
    <lineage>
        <taxon>Eukaryota</taxon>
        <taxon>Viridiplantae</taxon>
        <taxon>Streptophyta</taxon>
        <taxon>Embryophyta</taxon>
        <taxon>Tracheophyta</taxon>
        <taxon>Spermatophyta</taxon>
        <taxon>Magnoliopsida</taxon>
        <taxon>Liliopsida</taxon>
        <taxon>Araceae</taxon>
        <taxon>Pothoideae</taxon>
        <taxon>Potheae</taxon>
        <taxon>Anthurium</taxon>
    </lineage>
</organism>
<proteinExistence type="predicted"/>
<dbReference type="SMART" id="SM01065">
    <property type="entry name" value="CBM_2"/>
    <property type="match status" value="1"/>
</dbReference>
<dbReference type="PANTHER" id="PTHR15048">
    <property type="entry name" value="STARCH-BINDING DOMAIN-CONTAINING PROTEIN 1"/>
    <property type="match status" value="1"/>
</dbReference>
<dbReference type="GO" id="GO:0016020">
    <property type="term" value="C:membrane"/>
    <property type="evidence" value="ECO:0007669"/>
    <property type="project" value="TreeGrafter"/>
</dbReference>
<dbReference type="CDD" id="cd05467">
    <property type="entry name" value="CBM20"/>
    <property type="match status" value="1"/>
</dbReference>
<feature type="region of interest" description="Disordered" evidence="1">
    <location>
        <begin position="17"/>
        <end position="49"/>
    </location>
</feature>
<dbReference type="InterPro" id="IPR013784">
    <property type="entry name" value="Carb-bd-like_fold"/>
</dbReference>
<feature type="domain" description="CBM20" evidence="2">
    <location>
        <begin position="213"/>
        <end position="315"/>
    </location>
</feature>
<dbReference type="SUPFAM" id="SSF49452">
    <property type="entry name" value="Starch-binding domain-like"/>
    <property type="match status" value="1"/>
</dbReference>
<gene>
    <name evidence="3" type="primary">glaA_3</name>
    <name evidence="3" type="ORF">g.64307</name>
</gene>
<dbReference type="InterPro" id="IPR002044">
    <property type="entry name" value="CBM20"/>
</dbReference>
<feature type="compositionally biased region" description="Polar residues" evidence="1">
    <location>
        <begin position="390"/>
        <end position="400"/>
    </location>
</feature>
<accession>A0A1D1YZV9</accession>
<evidence type="ECO:0000259" key="2">
    <source>
        <dbReference type="PROSITE" id="PS51166"/>
    </source>
</evidence>
<feature type="compositionally biased region" description="Polar residues" evidence="1">
    <location>
        <begin position="35"/>
        <end position="49"/>
    </location>
</feature>
<dbReference type="Pfam" id="PF00686">
    <property type="entry name" value="CBM_20"/>
    <property type="match status" value="1"/>
</dbReference>
<name>A0A1D1YZV9_9ARAE</name>
<dbReference type="EMBL" id="GDJX01007775">
    <property type="protein sequence ID" value="JAT60161.1"/>
    <property type="molecule type" value="Transcribed_RNA"/>
</dbReference>
<evidence type="ECO:0000313" key="3">
    <source>
        <dbReference type="EMBL" id="JAT60161.1"/>
    </source>
</evidence>
<dbReference type="Gene3D" id="2.60.40.10">
    <property type="entry name" value="Immunoglobulins"/>
    <property type="match status" value="1"/>
</dbReference>
<dbReference type="GO" id="GO:2001070">
    <property type="term" value="F:starch binding"/>
    <property type="evidence" value="ECO:0007669"/>
    <property type="project" value="InterPro"/>
</dbReference>
<feature type="region of interest" description="Disordered" evidence="1">
    <location>
        <begin position="75"/>
        <end position="125"/>
    </location>
</feature>
<dbReference type="AlphaFoldDB" id="A0A1D1YZV9"/>